<evidence type="ECO:0000259" key="3">
    <source>
        <dbReference type="Pfam" id="PF13087"/>
    </source>
</evidence>
<feature type="region of interest" description="Disordered" evidence="1">
    <location>
        <begin position="1"/>
        <end position="23"/>
    </location>
</feature>
<dbReference type="Proteomes" id="UP000663992">
    <property type="component" value="Unassembled WGS sequence"/>
</dbReference>
<evidence type="ECO:0000259" key="2">
    <source>
        <dbReference type="Pfam" id="PF13086"/>
    </source>
</evidence>
<comment type="caution">
    <text evidence="4">The sequence shown here is derived from an EMBL/GenBank/DDBJ whole genome shotgun (WGS) entry which is preliminary data.</text>
</comment>
<sequence length="631" mass="71183">MTAKKLFGQPAPASPITPGSPPPDLIDHIDDWLEYLVKLVDMTDDPITRKKYERQIKYVTRFRCGANCNVSHNVILAKYYLEKATAIDEAAGGYKPSAASGSRTRNKVTTEFEFADAGLHDSMAIDAPTPVQKCYLTDTYAYSQIQKALVCEDIFFLQGPPGTGKTTAIVEIILQTLRSKPEARILITSETHVAVDNALDRLTMHLDAGQMKKVMRYPRFSVSSLENPAATEVQALDRADTAWRQALAQAPELTARLWQKLECGRKRGGVIDLPRWQVRNLADRHQIIGVTCNQLEHFMDKDSDMFDLAIVDECSKATMPEWLMSLTVARKCVLVGDHKQLPPTFCQEESEALSELDEAQEKLIRDGVIERIFENFPECMKGTLLKQYRMLPEIGMFISKHFYTNGLEHSRTVGNGLFEHFAWLTYDSKNYYVPPERGNERKTLVNQREIQIIIDRLGQMHQQIGETKAAASNNQAFPRADIDSDGVMLDADGGSTRLPERERNDDYFNNGRCLSVAVITPYRAQCKQLQLALSKLDFSEHLTIEVDTVDAFQGRQADVVFFSFVRTVGPATFYADDRRINVAISRARDCVYLVGSIDYIKSKRIPALTALARRPVLSRLDKIPNSLRQLS</sequence>
<dbReference type="PANTHER" id="PTHR10887:SF495">
    <property type="entry name" value="HELICASE SENATAXIN ISOFORM X1-RELATED"/>
    <property type="match status" value="1"/>
</dbReference>
<dbReference type="InterPro" id="IPR047187">
    <property type="entry name" value="SF1_C_Upf1"/>
</dbReference>
<feature type="compositionally biased region" description="Pro residues" evidence="1">
    <location>
        <begin position="12"/>
        <end position="23"/>
    </location>
</feature>
<dbReference type="CDD" id="cd18808">
    <property type="entry name" value="SF1_C_Upf1"/>
    <property type="match status" value="1"/>
</dbReference>
<evidence type="ECO:0000256" key="1">
    <source>
        <dbReference type="SAM" id="MobiDB-lite"/>
    </source>
</evidence>
<dbReference type="InterPro" id="IPR041679">
    <property type="entry name" value="DNA2/NAM7-like_C"/>
</dbReference>
<keyword evidence="5" id="KW-1185">Reference proteome</keyword>
<dbReference type="EMBL" id="JAFKCS010000052">
    <property type="protein sequence ID" value="MBN7822337.1"/>
    <property type="molecule type" value="Genomic_DNA"/>
</dbReference>
<evidence type="ECO:0000313" key="5">
    <source>
        <dbReference type="Proteomes" id="UP000663992"/>
    </source>
</evidence>
<dbReference type="PANTHER" id="PTHR10887">
    <property type="entry name" value="DNA2/NAM7 HELICASE FAMILY"/>
    <property type="match status" value="1"/>
</dbReference>
<feature type="domain" description="DNA2/NAM7 helicase-like C-terminal" evidence="3">
    <location>
        <begin position="514"/>
        <end position="596"/>
    </location>
</feature>
<organism evidence="4 5">
    <name type="scientific">Bowmanella yangjiangensis</name>
    <dbReference type="NCBI Taxonomy" id="2811230"/>
    <lineage>
        <taxon>Bacteria</taxon>
        <taxon>Pseudomonadati</taxon>
        <taxon>Pseudomonadota</taxon>
        <taxon>Gammaproteobacteria</taxon>
        <taxon>Alteromonadales</taxon>
        <taxon>Alteromonadaceae</taxon>
        <taxon>Bowmanella</taxon>
    </lineage>
</organism>
<dbReference type="RefSeq" id="WP_206596276.1">
    <property type="nucleotide sequence ID" value="NZ_JAFKCS010000052.1"/>
</dbReference>
<dbReference type="InterPro" id="IPR041677">
    <property type="entry name" value="DNA2/NAM7_AAA_11"/>
</dbReference>
<gene>
    <name evidence="4" type="ORF">J0A65_20895</name>
</gene>
<proteinExistence type="predicted"/>
<dbReference type="Pfam" id="PF13086">
    <property type="entry name" value="AAA_11"/>
    <property type="match status" value="2"/>
</dbReference>
<accession>A0ABS3CYY2</accession>
<feature type="domain" description="DNA2/NAM7 helicase-like C-terminal" evidence="3">
    <location>
        <begin position="370"/>
        <end position="466"/>
    </location>
</feature>
<name>A0ABS3CYY2_9ALTE</name>
<dbReference type="InterPro" id="IPR027417">
    <property type="entry name" value="P-loop_NTPase"/>
</dbReference>
<feature type="domain" description="DNA2/NAM7 helicase helicase" evidence="2">
    <location>
        <begin position="279"/>
        <end position="346"/>
    </location>
</feature>
<dbReference type="Gene3D" id="3.40.50.300">
    <property type="entry name" value="P-loop containing nucleotide triphosphate hydrolases"/>
    <property type="match status" value="2"/>
</dbReference>
<evidence type="ECO:0000313" key="4">
    <source>
        <dbReference type="EMBL" id="MBN7822337.1"/>
    </source>
</evidence>
<protein>
    <submittedName>
        <fullName evidence="4">AAA family ATPase</fullName>
    </submittedName>
</protein>
<dbReference type="Pfam" id="PF13087">
    <property type="entry name" value="AAA_12"/>
    <property type="match status" value="2"/>
</dbReference>
<reference evidence="4 5" key="1">
    <citation type="submission" date="2021-03" db="EMBL/GenBank/DDBJ databases">
        <title>novel species isolated from a fishpond in China.</title>
        <authorList>
            <person name="Lu H."/>
            <person name="Cai Z."/>
        </authorList>
    </citation>
    <scope>NUCLEOTIDE SEQUENCE [LARGE SCALE GENOMIC DNA]</scope>
    <source>
        <strain evidence="4 5">Y57</strain>
    </source>
</reference>
<dbReference type="InterPro" id="IPR045055">
    <property type="entry name" value="DNA2/NAM7-like"/>
</dbReference>
<feature type="domain" description="DNA2/NAM7 helicase helicase" evidence="2">
    <location>
        <begin position="143"/>
        <end position="224"/>
    </location>
</feature>
<dbReference type="SUPFAM" id="SSF52540">
    <property type="entry name" value="P-loop containing nucleoside triphosphate hydrolases"/>
    <property type="match status" value="1"/>
</dbReference>